<dbReference type="EMBL" id="JARMAB010000019">
    <property type="protein sequence ID" value="MED1204040.1"/>
    <property type="molecule type" value="Genomic_DNA"/>
</dbReference>
<proteinExistence type="inferred from homology"/>
<dbReference type="SUPFAM" id="SSF75304">
    <property type="entry name" value="Amidase signature (AS) enzymes"/>
    <property type="match status" value="1"/>
</dbReference>
<dbReference type="RefSeq" id="WP_066264355.1">
    <property type="nucleotide sequence ID" value="NZ_JARMAB010000019.1"/>
</dbReference>
<organism evidence="3 4">
    <name type="scientific">Heyndrickxia acidicola</name>
    <dbReference type="NCBI Taxonomy" id="209389"/>
    <lineage>
        <taxon>Bacteria</taxon>
        <taxon>Bacillati</taxon>
        <taxon>Bacillota</taxon>
        <taxon>Bacilli</taxon>
        <taxon>Bacillales</taxon>
        <taxon>Bacillaceae</taxon>
        <taxon>Heyndrickxia</taxon>
    </lineage>
</organism>
<dbReference type="InterPro" id="IPR023631">
    <property type="entry name" value="Amidase_dom"/>
</dbReference>
<dbReference type="Gene3D" id="3.90.1300.10">
    <property type="entry name" value="Amidase signature (AS) domain"/>
    <property type="match status" value="1"/>
</dbReference>
<keyword evidence="4" id="KW-1185">Reference proteome</keyword>
<name>A0ABU6MH86_9BACI</name>
<feature type="domain" description="Amidase" evidence="2">
    <location>
        <begin position="27"/>
        <end position="477"/>
    </location>
</feature>
<comment type="similarity">
    <text evidence="1">Belongs to the amidase family.</text>
</comment>
<dbReference type="InterPro" id="IPR036928">
    <property type="entry name" value="AS_sf"/>
</dbReference>
<evidence type="ECO:0000256" key="1">
    <source>
        <dbReference type="ARBA" id="ARBA00009199"/>
    </source>
</evidence>
<dbReference type="Pfam" id="PF01425">
    <property type="entry name" value="Amidase"/>
    <property type="match status" value="1"/>
</dbReference>
<dbReference type="PROSITE" id="PS00571">
    <property type="entry name" value="AMIDASES"/>
    <property type="match status" value="1"/>
</dbReference>
<evidence type="ECO:0000313" key="4">
    <source>
        <dbReference type="Proteomes" id="UP001341444"/>
    </source>
</evidence>
<comment type="caution">
    <text evidence="3">The sequence shown here is derived from an EMBL/GenBank/DDBJ whole genome shotgun (WGS) entry which is preliminary data.</text>
</comment>
<sequence>MSSFDYESYDGLGLAQLVKTRQVKPEELAEEAIERIEQRNPKLNAIINKMYDQAKKQAARVEQNGVFAGVPMLLKNITQEIKGEAITSGSRALQTFRANQDSHYVRDLRKTGAIFLGQTNVPELALMAITEPKHHGPTRNPWNPDYTPGGSSGGAAAAVASGMVPLAGANDGGGSIRIPAAYCGLFGLKPTRGRTSVGPLYGRHWQGASVDHVLTKSVRDSAAMLDHTATVEKGAAFLAIPFQGSYLQSITEPLPKKMKIAFSVRSPIGTEVDAECQEAVEKAALLLESMGHVLIEKEPPVDGHAITKAYFTLYFAETAQALSAIRKHIGRKVRFTDVEPSTWLLALMGKITPAEEFVKNIQVWDQASCQMELFYEGFDFYMTPATALLQAKIGELSTTKIENAFVRIVGSMGLQRLLLKSGMVYRLFVESFKRTPFTQLANLTGQPAMSVPLHVTKQGLPLGVQFMASKGREDLLLKPAAELEKTFFMDSTGEDPVYCCPKLKEIRVIEKRIFS</sequence>
<dbReference type="PANTHER" id="PTHR11895:SF7">
    <property type="entry name" value="GLUTAMYL-TRNA(GLN) AMIDOTRANSFERASE SUBUNIT A, MITOCHONDRIAL"/>
    <property type="match status" value="1"/>
</dbReference>
<accession>A0ABU6MH86</accession>
<reference evidence="3 4" key="1">
    <citation type="submission" date="2023-03" db="EMBL/GenBank/DDBJ databases">
        <title>Bacillus Genome Sequencing.</title>
        <authorList>
            <person name="Dunlap C."/>
        </authorList>
    </citation>
    <scope>NUCLEOTIDE SEQUENCE [LARGE SCALE GENOMIC DNA]</scope>
    <source>
        <strain evidence="3 4">B-23453</strain>
    </source>
</reference>
<evidence type="ECO:0000259" key="2">
    <source>
        <dbReference type="Pfam" id="PF01425"/>
    </source>
</evidence>
<dbReference type="InterPro" id="IPR020556">
    <property type="entry name" value="Amidase_CS"/>
</dbReference>
<dbReference type="PANTHER" id="PTHR11895">
    <property type="entry name" value="TRANSAMIDASE"/>
    <property type="match status" value="1"/>
</dbReference>
<dbReference type="Proteomes" id="UP001341444">
    <property type="component" value="Unassembled WGS sequence"/>
</dbReference>
<dbReference type="InterPro" id="IPR000120">
    <property type="entry name" value="Amidase"/>
</dbReference>
<gene>
    <name evidence="3" type="ORF">P4T90_13355</name>
</gene>
<protein>
    <submittedName>
        <fullName evidence="3">Amidase family protein</fullName>
    </submittedName>
</protein>
<evidence type="ECO:0000313" key="3">
    <source>
        <dbReference type="EMBL" id="MED1204040.1"/>
    </source>
</evidence>